<reference evidence="1" key="1">
    <citation type="submission" date="2020-03" db="EMBL/GenBank/DDBJ databases">
        <title>The deep terrestrial virosphere.</title>
        <authorList>
            <person name="Holmfeldt K."/>
            <person name="Nilsson E."/>
            <person name="Simone D."/>
            <person name="Lopez-Fernandez M."/>
            <person name="Wu X."/>
            <person name="de Brujin I."/>
            <person name="Lundin D."/>
            <person name="Andersson A."/>
            <person name="Bertilsson S."/>
            <person name="Dopson M."/>
        </authorList>
    </citation>
    <scope>NUCLEOTIDE SEQUENCE</scope>
    <source>
        <strain evidence="1">MM171A03038</strain>
    </source>
</reference>
<proteinExistence type="predicted"/>
<dbReference type="AlphaFoldDB" id="A0A6M3X4H0"/>
<name>A0A6M3X4H0_9ZZZZ</name>
<sequence length="73" mass="8273">MNIEVVRIGINSFDIKCPNCGQIVVDITETHLLFILRRMNNIINKEILAFDEEECTSTGYHATSCNACMLPVR</sequence>
<organism evidence="1">
    <name type="scientific">viral metagenome</name>
    <dbReference type="NCBI Taxonomy" id="1070528"/>
    <lineage>
        <taxon>unclassified sequences</taxon>
        <taxon>metagenomes</taxon>
        <taxon>organismal metagenomes</taxon>
    </lineage>
</organism>
<accession>A0A6M3X4H0</accession>
<gene>
    <name evidence="1" type="ORF">MM171A03038_0006</name>
</gene>
<evidence type="ECO:0000313" key="1">
    <source>
        <dbReference type="EMBL" id="QJH92612.1"/>
    </source>
</evidence>
<dbReference type="EMBL" id="MT143905">
    <property type="protein sequence ID" value="QJH92612.1"/>
    <property type="molecule type" value="Genomic_DNA"/>
</dbReference>
<protein>
    <submittedName>
        <fullName evidence="1">Uncharacterized protein</fullName>
    </submittedName>
</protein>